<proteinExistence type="predicted"/>
<reference evidence="2 3" key="1">
    <citation type="submission" date="2024-01" db="EMBL/GenBank/DDBJ databases">
        <title>A draft genome for the cacao thread blight pathogen Marasmiellus scandens.</title>
        <authorList>
            <person name="Baruah I.K."/>
            <person name="Leung J."/>
            <person name="Bukari Y."/>
            <person name="Amoako-Attah I."/>
            <person name="Meinhardt L.W."/>
            <person name="Bailey B.A."/>
            <person name="Cohen S.P."/>
        </authorList>
    </citation>
    <scope>NUCLEOTIDE SEQUENCE [LARGE SCALE GENOMIC DNA]</scope>
    <source>
        <strain evidence="2 3">GH-19</strain>
    </source>
</reference>
<sequence>MSQHADDNECAARWDWKETGKGELEYESGDGGGGPLPDIAFDGGECLGLLEPADGKQR</sequence>
<protein>
    <submittedName>
        <fullName evidence="2">Uncharacterized protein</fullName>
    </submittedName>
</protein>
<accession>A0ABR1J3P0</accession>
<name>A0ABR1J3P0_9AGAR</name>
<dbReference type="EMBL" id="JBANRG010000041">
    <property type="protein sequence ID" value="KAK7447364.1"/>
    <property type="molecule type" value="Genomic_DNA"/>
</dbReference>
<evidence type="ECO:0000313" key="3">
    <source>
        <dbReference type="Proteomes" id="UP001498398"/>
    </source>
</evidence>
<feature type="region of interest" description="Disordered" evidence="1">
    <location>
        <begin position="23"/>
        <end position="58"/>
    </location>
</feature>
<evidence type="ECO:0000313" key="2">
    <source>
        <dbReference type="EMBL" id="KAK7447364.1"/>
    </source>
</evidence>
<gene>
    <name evidence="2" type="ORF">VKT23_014074</name>
</gene>
<keyword evidence="3" id="KW-1185">Reference proteome</keyword>
<comment type="caution">
    <text evidence="2">The sequence shown here is derived from an EMBL/GenBank/DDBJ whole genome shotgun (WGS) entry which is preliminary data.</text>
</comment>
<dbReference type="Proteomes" id="UP001498398">
    <property type="component" value="Unassembled WGS sequence"/>
</dbReference>
<evidence type="ECO:0000256" key="1">
    <source>
        <dbReference type="SAM" id="MobiDB-lite"/>
    </source>
</evidence>
<organism evidence="2 3">
    <name type="scientific">Marasmiellus scandens</name>
    <dbReference type="NCBI Taxonomy" id="2682957"/>
    <lineage>
        <taxon>Eukaryota</taxon>
        <taxon>Fungi</taxon>
        <taxon>Dikarya</taxon>
        <taxon>Basidiomycota</taxon>
        <taxon>Agaricomycotina</taxon>
        <taxon>Agaricomycetes</taxon>
        <taxon>Agaricomycetidae</taxon>
        <taxon>Agaricales</taxon>
        <taxon>Marasmiineae</taxon>
        <taxon>Omphalotaceae</taxon>
        <taxon>Marasmiellus</taxon>
    </lineage>
</organism>